<feature type="transmembrane region" description="Helical" evidence="1">
    <location>
        <begin position="6"/>
        <end position="25"/>
    </location>
</feature>
<name>A0A8J8CCE4_9EURY</name>
<sequence>MANFLVLFGGGFLFIFGLVCVLDGFENWRQARLIEDTPTETVAAAAAGRTELAGVGRTLDTPVDRLLAEEHCLVSRYEIERWDDSDDDGRWHTVARGTVWEPFQVDDGTGTMRVEPDDGTNFVVNDDHRKQRTVGAYEDEPAYLTEYRRAHIGEPVPQSDPPEKRRYTETWIPVGADLYLLGGAEPSDSGDGTTSGLVLRRDATSDSLVVSEKSQTELVEGGKARDIPMLVGGTLASAAGLYFVHDNLAIVIGGFLALAALSHLLFESELAGR</sequence>
<evidence type="ECO:0000256" key="1">
    <source>
        <dbReference type="SAM" id="Phobius"/>
    </source>
</evidence>
<feature type="transmembrane region" description="Helical" evidence="1">
    <location>
        <begin position="250"/>
        <end position="266"/>
    </location>
</feature>
<keyword evidence="3" id="KW-1185">Reference proteome</keyword>
<keyword evidence="1" id="KW-0812">Transmembrane</keyword>
<dbReference type="EMBL" id="RKLQ01000003">
    <property type="protein sequence ID" value="MBX0305338.1"/>
    <property type="molecule type" value="Genomic_DNA"/>
</dbReference>
<evidence type="ECO:0000313" key="2">
    <source>
        <dbReference type="EMBL" id="MBX0305338.1"/>
    </source>
</evidence>
<gene>
    <name evidence="2" type="ORF">EGD98_16885</name>
</gene>
<dbReference type="Proteomes" id="UP000783863">
    <property type="component" value="Unassembled WGS sequence"/>
</dbReference>
<comment type="caution">
    <text evidence="2">The sequence shown here is derived from an EMBL/GenBank/DDBJ whole genome shotgun (WGS) entry which is preliminary data.</text>
</comment>
<proteinExistence type="predicted"/>
<dbReference type="AlphaFoldDB" id="A0A8J8CCE4"/>
<organism evidence="2 3">
    <name type="scientific">Haloarcula salinisoli</name>
    <dbReference type="NCBI Taxonomy" id="2487746"/>
    <lineage>
        <taxon>Archaea</taxon>
        <taxon>Methanobacteriati</taxon>
        <taxon>Methanobacteriota</taxon>
        <taxon>Stenosarchaea group</taxon>
        <taxon>Halobacteria</taxon>
        <taxon>Halobacteriales</taxon>
        <taxon>Haloarculaceae</taxon>
        <taxon>Haloarcula</taxon>
    </lineage>
</organism>
<dbReference type="RefSeq" id="WP_220589574.1">
    <property type="nucleotide sequence ID" value="NZ_RKLQ01000003.1"/>
</dbReference>
<keyword evidence="1" id="KW-1133">Transmembrane helix</keyword>
<protein>
    <submittedName>
        <fullName evidence="2">E3 ubiquitin ligase family protein</fullName>
    </submittedName>
</protein>
<keyword evidence="1" id="KW-0472">Membrane</keyword>
<accession>A0A8J8CCE4</accession>
<evidence type="ECO:0000313" key="3">
    <source>
        <dbReference type="Proteomes" id="UP000783863"/>
    </source>
</evidence>
<reference evidence="2" key="1">
    <citation type="submission" date="2021-06" db="EMBL/GenBank/DDBJ databases">
        <title>Halomicroarcula sp. F24A a new haloarchaeum isolated from saline soil.</title>
        <authorList>
            <person name="Duran-Viseras A."/>
            <person name="Sanchez-Porro C."/>
            <person name="Ventosa A."/>
        </authorList>
    </citation>
    <scope>NUCLEOTIDE SEQUENCE</scope>
    <source>
        <strain evidence="2">F24A</strain>
    </source>
</reference>